<evidence type="ECO:0000313" key="3">
    <source>
        <dbReference type="Proteomes" id="UP000464624"/>
    </source>
</evidence>
<dbReference type="Gene3D" id="3.40.50.720">
    <property type="entry name" value="NAD(P)-binding Rossmann-like Domain"/>
    <property type="match status" value="1"/>
</dbReference>
<proteinExistence type="predicted"/>
<dbReference type="PANTHER" id="PTHR12126">
    <property type="entry name" value="NADH-UBIQUINONE OXIDOREDUCTASE 39 KDA SUBUNIT-RELATED"/>
    <property type="match status" value="1"/>
</dbReference>
<reference evidence="2 3" key="1">
    <citation type="submission" date="2019-12" db="EMBL/GenBank/DDBJ databases">
        <title>Complete genome sequence of Mycolicibacterium xenopi str. JCM15661T.</title>
        <authorList>
            <person name="Yoshida M."/>
            <person name="Fukano H."/>
            <person name="Asakura T."/>
            <person name="Hoshino Y."/>
        </authorList>
    </citation>
    <scope>NUCLEOTIDE SEQUENCE [LARGE SCALE GENOMIC DNA]</scope>
    <source>
        <strain evidence="2 3">JCM 15661T</strain>
    </source>
</reference>
<accession>A0AAD1M000</accession>
<dbReference type="InterPro" id="IPR036291">
    <property type="entry name" value="NAD(P)-bd_dom_sf"/>
</dbReference>
<dbReference type="PANTHER" id="PTHR12126:SF11">
    <property type="entry name" value="NADH DEHYDROGENASE [UBIQUINONE] 1 ALPHA SUBCOMPLEX SUBUNIT 9, MITOCHONDRIAL"/>
    <property type="match status" value="1"/>
</dbReference>
<dbReference type="InterPro" id="IPR051207">
    <property type="entry name" value="ComplexI_NDUFA9_subunit"/>
</dbReference>
<dbReference type="Proteomes" id="UP000464624">
    <property type="component" value="Chromosome"/>
</dbReference>
<dbReference type="AlphaFoldDB" id="A0AAD1M000"/>
<gene>
    <name evidence="2" type="ORF">MYXE_12480</name>
</gene>
<dbReference type="KEGG" id="mxe:MYXE_12480"/>
<dbReference type="InterPro" id="IPR016040">
    <property type="entry name" value="NAD(P)-bd_dom"/>
</dbReference>
<evidence type="ECO:0000313" key="2">
    <source>
        <dbReference type="EMBL" id="BBU21459.1"/>
    </source>
</evidence>
<organism evidence="2 3">
    <name type="scientific">Mycobacterium xenopi</name>
    <dbReference type="NCBI Taxonomy" id="1789"/>
    <lineage>
        <taxon>Bacteria</taxon>
        <taxon>Bacillati</taxon>
        <taxon>Actinomycetota</taxon>
        <taxon>Actinomycetes</taxon>
        <taxon>Mycobacteriales</taxon>
        <taxon>Mycobacteriaceae</taxon>
        <taxon>Mycobacterium</taxon>
    </lineage>
</organism>
<dbReference type="RefSeq" id="WP_085193641.1">
    <property type="nucleotide sequence ID" value="NZ_AP022314.1"/>
</dbReference>
<feature type="domain" description="NAD(P)-binding" evidence="1">
    <location>
        <begin position="9"/>
        <end position="130"/>
    </location>
</feature>
<name>A0AAD1M000_MYCXE</name>
<dbReference type="EMBL" id="AP022314">
    <property type="protein sequence ID" value="BBU21459.1"/>
    <property type="molecule type" value="Genomic_DNA"/>
</dbReference>
<dbReference type="Pfam" id="PF13460">
    <property type="entry name" value="NAD_binding_10"/>
    <property type="match status" value="1"/>
</dbReference>
<evidence type="ECO:0000259" key="1">
    <source>
        <dbReference type="Pfam" id="PF13460"/>
    </source>
</evidence>
<dbReference type="GO" id="GO:0044877">
    <property type="term" value="F:protein-containing complex binding"/>
    <property type="evidence" value="ECO:0007669"/>
    <property type="project" value="TreeGrafter"/>
</dbReference>
<protein>
    <submittedName>
        <fullName evidence="2">Nucleotide-diphosphate-sugar epimerase</fullName>
    </submittedName>
</protein>
<dbReference type="SUPFAM" id="SSF51735">
    <property type="entry name" value="NAD(P)-binding Rossmann-fold domains"/>
    <property type="match status" value="1"/>
</dbReference>
<sequence length="267" mass="28844">MAELILVTGGTGTVGCVVSERLLDAGAQVRVLSRGLRSIGRAPHVVGDVRTGEGLTEAMRDVDTIVHCVDPAHHVVDAALAAAKPHLVFISIVGVDRVPLGYYQRKLADEQLIMGSGLPWTVLRTTQFHDLIAAALRMLAKPPILVVPAGWRAQPIDVREVGARLAELALDGPAGRVAEMGGPEVLPIAELARRYLAAVGKRRPVVSLPLPGRVSRGYRTGGNLTPEHAVGTIPFERYLDEQLAAGTWPYSDAIRSYLRLPRRFRSR</sequence>